<name>A0A0A8K1L1_9HYPH</name>
<proteinExistence type="predicted"/>
<evidence type="ECO:0000313" key="2">
    <source>
        <dbReference type="Proteomes" id="UP000031643"/>
    </source>
</evidence>
<keyword evidence="2" id="KW-1185">Reference proteome</keyword>
<evidence type="ECO:0000313" key="1">
    <source>
        <dbReference type="EMBL" id="BAQ16853.1"/>
    </source>
</evidence>
<accession>A0A0A8K1L1</accession>
<reference evidence="1 2" key="1">
    <citation type="submission" date="2014-09" db="EMBL/GenBank/DDBJ databases">
        <title>Genome sequencing of Methyloceanibacter caenitepidi Gela4.</title>
        <authorList>
            <person name="Takeuchi M."/>
            <person name="Susumu S."/>
            <person name="Kamagata Y."/>
            <person name="Oshima K."/>
            <person name="Hattori M."/>
            <person name="Iwasaki W."/>
        </authorList>
    </citation>
    <scope>NUCLEOTIDE SEQUENCE [LARGE SCALE GENOMIC DNA]</scope>
    <source>
        <strain evidence="1 2">Gela4</strain>
    </source>
</reference>
<dbReference type="AlphaFoldDB" id="A0A0A8K1L1"/>
<dbReference type="KEGG" id="mcg:GL4_1396"/>
<sequence>MIAVGLGLFCVYLAISYLEAWIQLQAVCEAAIGRDALMLCLQYGAQ</sequence>
<dbReference type="EMBL" id="AP014648">
    <property type="protein sequence ID" value="BAQ16853.1"/>
    <property type="molecule type" value="Genomic_DNA"/>
</dbReference>
<organism evidence="1 2">
    <name type="scientific">Methyloceanibacter caenitepidi</name>
    <dbReference type="NCBI Taxonomy" id="1384459"/>
    <lineage>
        <taxon>Bacteria</taxon>
        <taxon>Pseudomonadati</taxon>
        <taxon>Pseudomonadota</taxon>
        <taxon>Alphaproteobacteria</taxon>
        <taxon>Hyphomicrobiales</taxon>
        <taxon>Hyphomicrobiaceae</taxon>
        <taxon>Methyloceanibacter</taxon>
    </lineage>
</organism>
<dbReference type="HOGENOM" id="CLU_3185670_0_0_5"/>
<dbReference type="Proteomes" id="UP000031643">
    <property type="component" value="Chromosome"/>
</dbReference>
<protein>
    <submittedName>
        <fullName evidence="1">Uncharacterized protein</fullName>
    </submittedName>
</protein>
<gene>
    <name evidence="1" type="ORF">GL4_1396</name>
</gene>